<evidence type="ECO:0000256" key="1">
    <source>
        <dbReference type="SAM" id="Phobius"/>
    </source>
</evidence>
<dbReference type="Proteomes" id="UP000181903">
    <property type="component" value="Chromosome I"/>
</dbReference>
<reference evidence="2 3" key="1">
    <citation type="submission" date="2016-10" db="EMBL/GenBank/DDBJ databases">
        <authorList>
            <person name="Varghese N."/>
            <person name="Submissions S."/>
        </authorList>
    </citation>
    <scope>NUCLEOTIDE SEQUENCE [LARGE SCALE GENOMIC DNA]</scope>
    <source>
        <strain evidence="2 3">BS2776</strain>
    </source>
</reference>
<dbReference type="EMBL" id="LT629706">
    <property type="protein sequence ID" value="SDN51490.1"/>
    <property type="molecule type" value="Genomic_DNA"/>
</dbReference>
<sequence length="193" mass="20709">MDSGSPWAGFVLLVAAFVIYFLPTFVASNRKHVNFTSIFLVNLLLGWTFLGWVAALVWASSANTEKPAEKCAPGLTVSGDRSCPYCAETIKCAAIKCKHCGTDVEPVAAPRLKNGWVASTACRDEEEQLRTIEAIHGAGLPAVSMIGLAVGAGPFETKEEAKQALATMRDGPRLFSEIVYRDAVSGKYPPITD</sequence>
<dbReference type="InterPro" id="IPR016410">
    <property type="entry name" value="Phage_imm"/>
</dbReference>
<keyword evidence="3" id="KW-1185">Reference proteome</keyword>
<name>A0ABY0RBF4_9PSED</name>
<proteinExistence type="predicted"/>
<accession>A0ABY0RBF4</accession>
<keyword evidence="1" id="KW-0472">Membrane</keyword>
<feature type="transmembrane region" description="Helical" evidence="1">
    <location>
        <begin position="6"/>
        <end position="26"/>
    </location>
</feature>
<feature type="transmembrane region" description="Helical" evidence="1">
    <location>
        <begin position="38"/>
        <end position="59"/>
    </location>
</feature>
<organism evidence="2 3">
    <name type="scientific">Pseudomonas poae</name>
    <dbReference type="NCBI Taxonomy" id="200451"/>
    <lineage>
        <taxon>Bacteria</taxon>
        <taxon>Pseudomonadati</taxon>
        <taxon>Pseudomonadota</taxon>
        <taxon>Gammaproteobacteria</taxon>
        <taxon>Pseudomonadales</taxon>
        <taxon>Pseudomonadaceae</taxon>
        <taxon>Pseudomonas</taxon>
    </lineage>
</organism>
<evidence type="ECO:0000313" key="2">
    <source>
        <dbReference type="EMBL" id="SDN51490.1"/>
    </source>
</evidence>
<dbReference type="Pfam" id="PF14373">
    <property type="entry name" value="Imm_superinfect"/>
    <property type="match status" value="1"/>
</dbReference>
<protein>
    <submittedName>
        <fullName evidence="2">Superinfection immunity protein</fullName>
    </submittedName>
</protein>
<keyword evidence="1" id="KW-1133">Transmembrane helix</keyword>
<gene>
    <name evidence="2" type="ORF">SAMN04490208_0554</name>
</gene>
<keyword evidence="1" id="KW-0812">Transmembrane</keyword>
<evidence type="ECO:0000313" key="3">
    <source>
        <dbReference type="Proteomes" id="UP000181903"/>
    </source>
</evidence>